<keyword evidence="2" id="KW-1133">Transmembrane helix</keyword>
<protein>
    <recommendedName>
        <fullName evidence="6">Mid2 domain-containing protein</fullName>
    </recommendedName>
</protein>
<dbReference type="EMBL" id="ML986580">
    <property type="protein sequence ID" value="KAF2270015.1"/>
    <property type="molecule type" value="Genomic_DNA"/>
</dbReference>
<gene>
    <name evidence="4" type="ORF">CC78DRAFT_507608</name>
</gene>
<accession>A0A9P4NBJ5</accession>
<comment type="caution">
    <text evidence="4">The sequence shown here is derived from an EMBL/GenBank/DDBJ whole genome shotgun (WGS) entry which is preliminary data.</text>
</comment>
<evidence type="ECO:0000256" key="1">
    <source>
        <dbReference type="SAM" id="MobiDB-lite"/>
    </source>
</evidence>
<keyword evidence="2" id="KW-0472">Membrane</keyword>
<evidence type="ECO:0000313" key="5">
    <source>
        <dbReference type="Proteomes" id="UP000800093"/>
    </source>
</evidence>
<evidence type="ECO:0000256" key="2">
    <source>
        <dbReference type="SAM" id="Phobius"/>
    </source>
</evidence>
<name>A0A9P4NBJ5_9PLEO</name>
<organism evidence="4 5">
    <name type="scientific">Lojkania enalia</name>
    <dbReference type="NCBI Taxonomy" id="147567"/>
    <lineage>
        <taxon>Eukaryota</taxon>
        <taxon>Fungi</taxon>
        <taxon>Dikarya</taxon>
        <taxon>Ascomycota</taxon>
        <taxon>Pezizomycotina</taxon>
        <taxon>Dothideomycetes</taxon>
        <taxon>Pleosporomycetidae</taxon>
        <taxon>Pleosporales</taxon>
        <taxon>Pleosporales incertae sedis</taxon>
        <taxon>Lojkania</taxon>
    </lineage>
</organism>
<proteinExistence type="predicted"/>
<keyword evidence="3" id="KW-0732">Signal</keyword>
<evidence type="ECO:0000256" key="3">
    <source>
        <dbReference type="SAM" id="SignalP"/>
    </source>
</evidence>
<reference evidence="5" key="1">
    <citation type="journal article" date="2020" name="Stud. Mycol.">
        <title>101 Dothideomycetes genomes: A test case for predicting lifestyles and emergence of pathogens.</title>
        <authorList>
            <person name="Haridas S."/>
            <person name="Albert R."/>
            <person name="Binder M."/>
            <person name="Bloem J."/>
            <person name="LaButti K."/>
            <person name="Salamov A."/>
            <person name="Andreopoulos B."/>
            <person name="Baker S."/>
            <person name="Barry K."/>
            <person name="Bills G."/>
            <person name="Bluhm B."/>
            <person name="Cannon C."/>
            <person name="Castanera R."/>
            <person name="Culley D."/>
            <person name="Daum C."/>
            <person name="Ezra D."/>
            <person name="Gonzalez J."/>
            <person name="Henrissat B."/>
            <person name="Kuo A."/>
            <person name="Liang C."/>
            <person name="Lipzen A."/>
            <person name="Lutzoni F."/>
            <person name="Magnuson J."/>
            <person name="Mondo S."/>
            <person name="Nolan M."/>
            <person name="Ohm R."/>
            <person name="Pangilinan J."/>
            <person name="Park H.-J."/>
            <person name="Ramirez L."/>
            <person name="Alfaro M."/>
            <person name="Sun H."/>
            <person name="Tritt A."/>
            <person name="Yoshinaga Y."/>
            <person name="Zwiers L.-H."/>
            <person name="Turgeon B."/>
            <person name="Goodwin S."/>
            <person name="Spatafora J."/>
            <person name="Crous P."/>
            <person name="Grigoriev I."/>
        </authorList>
    </citation>
    <scope>NUCLEOTIDE SEQUENCE [LARGE SCALE GENOMIC DNA]</scope>
    <source>
        <strain evidence="5">CBS 304.66</strain>
    </source>
</reference>
<feature type="compositionally biased region" description="Pro residues" evidence="1">
    <location>
        <begin position="513"/>
        <end position="522"/>
    </location>
</feature>
<keyword evidence="5" id="KW-1185">Reference proteome</keyword>
<feature type="transmembrane region" description="Helical" evidence="2">
    <location>
        <begin position="543"/>
        <end position="566"/>
    </location>
</feature>
<evidence type="ECO:0000313" key="4">
    <source>
        <dbReference type="EMBL" id="KAF2270015.1"/>
    </source>
</evidence>
<feature type="chain" id="PRO_5040321627" description="Mid2 domain-containing protein" evidence="3">
    <location>
        <begin position="22"/>
        <end position="613"/>
    </location>
</feature>
<feature type="region of interest" description="Disordered" evidence="1">
    <location>
        <begin position="578"/>
        <end position="613"/>
    </location>
</feature>
<dbReference type="Proteomes" id="UP000800093">
    <property type="component" value="Unassembled WGS sequence"/>
</dbReference>
<evidence type="ECO:0008006" key="6">
    <source>
        <dbReference type="Google" id="ProtNLM"/>
    </source>
</evidence>
<sequence length="613" mass="65375">MAMSRFFFAVVLATAVSRAAASPSPLDHTLRTVNAPGRSALDTRRAIGRELAAVAIMKRDEILADKDVTLDRSWKDTTLLTLEKEKEVAQPTNASSVSINAGIEITCKECYVKGVAKAQLSIEGDFNASQAINQTIEEVNGEVTNFTEQVSDYISDYFTGVFENLQDGLDLDDFDFPTMNFTFDLDVPSIPESVLKFQFDGLELYMDLDTTFSVGTTYEINLYSSNTLAGISVSDSLRLGVVFTIDLILSAEAELTMNSGFHIKLDDGVTIEIPLFSDNVTNLEFNGGQFEFLPVTIDSAGVTLSAVLRVGVSAGLTIDSPKEVFGKSISGGIEVALFAHVAEFTTNITAAPEEECRLQVIQEYQLALGAGAGVYIAVDAETWGPVAETATPIWYTTMADVCAIEGKPTPMPTSATVTARDIAGRQEELSTTSTEIEVKYTGVACESSLAICPASLQTTIKTTVTKTLVTAVPSGTEVTWPTSPGITDAVATTSAFGSNAKQIETASGTPTSYEPPPPPPSEIPTGSIEKVLEGETGGVSNKVIIGVSVGVGVPVIMALVAGFIFIRRRRRYSAVPRAEQTPMFQDPSYHGAQEPFKDAPAKKPGVNVSVSAH</sequence>
<feature type="signal peptide" evidence="3">
    <location>
        <begin position="1"/>
        <end position="21"/>
    </location>
</feature>
<feature type="region of interest" description="Disordered" evidence="1">
    <location>
        <begin position="505"/>
        <end position="526"/>
    </location>
</feature>
<dbReference type="OrthoDB" id="4733706at2759"/>
<keyword evidence="2" id="KW-0812">Transmembrane</keyword>
<dbReference type="AlphaFoldDB" id="A0A9P4NBJ5"/>